<dbReference type="EMBL" id="JAOPJF010000065">
    <property type="protein sequence ID" value="KAK1141333.1"/>
    <property type="molecule type" value="Genomic_DNA"/>
</dbReference>
<sequence length="361" mass="39043">MDTYTHELHIATLAVHRASIITKTMQAVVDKGSRDKEDASPVTVADFAAQAILISALRHHFPDDQFIGEESAAALRKDPELVERVWVLVTALKQSRGWNGSGDGNDDDEVAEEIQASIPATRDEMLQMIDLGGNGEGAGDGAGGRTWILDPIDGTATFIRGQQFAVSVALVVDGEQRVGVVGYPNLKDGGAVVHEDAIDDEGYGLLVSAVKGQGASKRAMRRSGLQPAEKLVQVSADELVFVESLASPYVCLDRQSTVRDRLQATAPITDLWSMQVKYGALTIGACNAMVRIPKHENYRPWAWDHAGGMLVYEESGGKITDLHGRPFQYRGRKLMANVGVVAALPEVHAHVLKVARQVSEE</sequence>
<evidence type="ECO:0000313" key="1">
    <source>
        <dbReference type="EMBL" id="KAK1141333.1"/>
    </source>
</evidence>
<proteinExistence type="predicted"/>
<keyword evidence="2" id="KW-1185">Reference proteome</keyword>
<evidence type="ECO:0000313" key="2">
    <source>
        <dbReference type="Proteomes" id="UP001177260"/>
    </source>
</evidence>
<organism evidence="1 2">
    <name type="scientific">Aspergillus melleus</name>
    <dbReference type="NCBI Taxonomy" id="138277"/>
    <lineage>
        <taxon>Eukaryota</taxon>
        <taxon>Fungi</taxon>
        <taxon>Dikarya</taxon>
        <taxon>Ascomycota</taxon>
        <taxon>Pezizomycotina</taxon>
        <taxon>Eurotiomycetes</taxon>
        <taxon>Eurotiomycetidae</taxon>
        <taxon>Eurotiales</taxon>
        <taxon>Aspergillaceae</taxon>
        <taxon>Aspergillus</taxon>
        <taxon>Aspergillus subgen. Circumdati</taxon>
    </lineage>
</organism>
<accession>A0ACC3AU62</accession>
<dbReference type="Proteomes" id="UP001177260">
    <property type="component" value="Unassembled WGS sequence"/>
</dbReference>
<reference evidence="1 2" key="1">
    <citation type="journal article" date="2023" name="ACS Omega">
        <title>Identification of the Neoaspergillic Acid Biosynthesis Gene Cluster by Establishing an In Vitro CRISPR-Ribonucleoprotein Genetic System in Aspergillus melleus.</title>
        <authorList>
            <person name="Yuan B."/>
            <person name="Grau M.F."/>
            <person name="Murata R.M."/>
            <person name="Torok T."/>
            <person name="Venkateswaran K."/>
            <person name="Stajich J.E."/>
            <person name="Wang C.C.C."/>
        </authorList>
    </citation>
    <scope>NUCLEOTIDE SEQUENCE [LARGE SCALE GENOMIC DNA]</scope>
    <source>
        <strain evidence="1 2">IMV 1140</strain>
    </source>
</reference>
<name>A0ACC3AU62_9EURO</name>
<protein>
    <submittedName>
        <fullName evidence="1">Uncharacterized protein</fullName>
    </submittedName>
</protein>
<comment type="caution">
    <text evidence="1">The sequence shown here is derived from an EMBL/GenBank/DDBJ whole genome shotgun (WGS) entry which is preliminary data.</text>
</comment>
<gene>
    <name evidence="1" type="ORF">N8T08_009124</name>
</gene>